<feature type="transmembrane region" description="Helical" evidence="6">
    <location>
        <begin position="261"/>
        <end position="279"/>
    </location>
</feature>
<keyword evidence="5 6" id="KW-0472">Membrane</keyword>
<dbReference type="InterPro" id="IPR050638">
    <property type="entry name" value="AA-Vitamin_Transporters"/>
</dbReference>
<reference evidence="8 9" key="1">
    <citation type="submission" date="2014-01" db="EMBL/GenBank/DDBJ databases">
        <title>Roseivivax halodurans JCM 10272 Genome Sequencing.</title>
        <authorList>
            <person name="Lai Q."/>
            <person name="Li G."/>
            <person name="Shao Z."/>
        </authorList>
    </citation>
    <scope>NUCLEOTIDE SEQUENCE [LARGE SCALE GENOMIC DNA]</scope>
    <source>
        <strain evidence="8 9">JCM 10272</strain>
    </source>
</reference>
<evidence type="ECO:0000256" key="1">
    <source>
        <dbReference type="ARBA" id="ARBA00004141"/>
    </source>
</evidence>
<feature type="transmembrane region" description="Helical" evidence="6">
    <location>
        <begin position="117"/>
        <end position="139"/>
    </location>
</feature>
<keyword evidence="3 6" id="KW-0812">Transmembrane</keyword>
<evidence type="ECO:0000256" key="5">
    <source>
        <dbReference type="ARBA" id="ARBA00023136"/>
    </source>
</evidence>
<comment type="similarity">
    <text evidence="2">Belongs to the EamA transporter family.</text>
</comment>
<comment type="subcellular location">
    <subcellularLocation>
        <location evidence="1">Membrane</location>
        <topology evidence="1">Multi-pass membrane protein</topology>
    </subcellularLocation>
</comment>
<feature type="transmembrane region" description="Helical" evidence="6">
    <location>
        <begin position="28"/>
        <end position="45"/>
    </location>
</feature>
<feature type="transmembrane region" description="Helical" evidence="6">
    <location>
        <begin position="237"/>
        <end position="255"/>
    </location>
</feature>
<name>X7EJR8_9RHOB</name>
<organism evidence="8 9">
    <name type="scientific">Roseivivax halodurans JCM 10272</name>
    <dbReference type="NCBI Taxonomy" id="1449350"/>
    <lineage>
        <taxon>Bacteria</taxon>
        <taxon>Pseudomonadati</taxon>
        <taxon>Pseudomonadota</taxon>
        <taxon>Alphaproteobacteria</taxon>
        <taxon>Rhodobacterales</taxon>
        <taxon>Roseobacteraceae</taxon>
        <taxon>Roseivivax</taxon>
    </lineage>
</organism>
<dbReference type="Proteomes" id="UP000022447">
    <property type="component" value="Unassembled WGS sequence"/>
</dbReference>
<evidence type="ECO:0000256" key="6">
    <source>
        <dbReference type="SAM" id="Phobius"/>
    </source>
</evidence>
<dbReference type="STRING" id="1449350.OCH239_16270"/>
<dbReference type="GO" id="GO:0016020">
    <property type="term" value="C:membrane"/>
    <property type="evidence" value="ECO:0007669"/>
    <property type="project" value="UniProtKB-SubCell"/>
</dbReference>
<evidence type="ECO:0000256" key="4">
    <source>
        <dbReference type="ARBA" id="ARBA00022989"/>
    </source>
</evidence>
<protein>
    <submittedName>
        <fullName evidence="8">Membrane protein</fullName>
    </submittedName>
</protein>
<feature type="transmembrane region" description="Helical" evidence="6">
    <location>
        <begin position="81"/>
        <end position="105"/>
    </location>
</feature>
<feature type="domain" description="EamA" evidence="7">
    <location>
        <begin position="144"/>
        <end position="279"/>
    </location>
</feature>
<dbReference type="OrthoDB" id="5812248at2"/>
<dbReference type="InterPro" id="IPR000620">
    <property type="entry name" value="EamA_dom"/>
</dbReference>
<feature type="transmembrane region" description="Helical" evidence="6">
    <location>
        <begin position="174"/>
        <end position="194"/>
    </location>
</feature>
<sequence length="282" mass="29929">MLGFSALVAGSFSLGGLAAPHVAPEAFNAVRFLIAASSVWVLLRLQGPIPRDAFAAPWRYLVLAALFVAYFVTMFEGLRTAVPVSLSAVFTLTPALSALAGWWLLSQRTTPRMALALVIGGAGALWVVFRGDIAAAIALDVGRGEAIYFAGCVAHAVYTPLLRRWSRGEPALAVNAGVLTAGTLLLWMWAFPAIRATDWIALPGIVWIALVYTALVATALTFALLRYGAMRLPAAKVMAYTYVVPSWVLLWDLALGQAVPGWPVIAGGALTVVALLLLLRDG</sequence>
<feature type="transmembrane region" description="Helical" evidence="6">
    <location>
        <begin position="200"/>
        <end position="225"/>
    </location>
</feature>
<feature type="transmembrane region" description="Helical" evidence="6">
    <location>
        <begin position="57"/>
        <end position="75"/>
    </location>
</feature>
<evidence type="ECO:0000259" key="7">
    <source>
        <dbReference type="Pfam" id="PF00892"/>
    </source>
</evidence>
<dbReference type="PATRIC" id="fig|1449350.3.peg.1375"/>
<keyword evidence="9" id="KW-1185">Reference proteome</keyword>
<comment type="caution">
    <text evidence="8">The sequence shown here is derived from an EMBL/GenBank/DDBJ whole genome shotgun (WGS) entry which is preliminary data.</text>
</comment>
<keyword evidence="4 6" id="KW-1133">Transmembrane helix</keyword>
<evidence type="ECO:0000256" key="2">
    <source>
        <dbReference type="ARBA" id="ARBA00007362"/>
    </source>
</evidence>
<dbReference type="EMBL" id="JALZ01000005">
    <property type="protein sequence ID" value="ETX15381.1"/>
    <property type="molecule type" value="Genomic_DNA"/>
</dbReference>
<dbReference type="Pfam" id="PF00892">
    <property type="entry name" value="EamA"/>
    <property type="match status" value="2"/>
</dbReference>
<evidence type="ECO:0000256" key="3">
    <source>
        <dbReference type="ARBA" id="ARBA00022692"/>
    </source>
</evidence>
<gene>
    <name evidence="8" type="ORF">OCH239_16270</name>
</gene>
<accession>X7EJR8</accession>
<evidence type="ECO:0000313" key="9">
    <source>
        <dbReference type="Proteomes" id="UP000022447"/>
    </source>
</evidence>
<dbReference type="PANTHER" id="PTHR32322:SF2">
    <property type="entry name" value="EAMA DOMAIN-CONTAINING PROTEIN"/>
    <property type="match status" value="1"/>
</dbReference>
<dbReference type="SUPFAM" id="SSF103481">
    <property type="entry name" value="Multidrug resistance efflux transporter EmrE"/>
    <property type="match status" value="2"/>
</dbReference>
<feature type="transmembrane region" description="Helical" evidence="6">
    <location>
        <begin position="145"/>
        <end position="162"/>
    </location>
</feature>
<dbReference type="PANTHER" id="PTHR32322">
    <property type="entry name" value="INNER MEMBRANE TRANSPORTER"/>
    <property type="match status" value="1"/>
</dbReference>
<evidence type="ECO:0000313" key="8">
    <source>
        <dbReference type="EMBL" id="ETX15381.1"/>
    </source>
</evidence>
<dbReference type="AlphaFoldDB" id="X7EJR8"/>
<dbReference type="eggNOG" id="COG0697">
    <property type="taxonomic scope" value="Bacteria"/>
</dbReference>
<feature type="domain" description="EamA" evidence="7">
    <location>
        <begin position="4"/>
        <end position="128"/>
    </location>
</feature>
<proteinExistence type="inferred from homology"/>
<dbReference type="InterPro" id="IPR037185">
    <property type="entry name" value="EmrE-like"/>
</dbReference>